<name>A0ABU0WJK9_9PROT</name>
<keyword evidence="2" id="KW-1185">Reference proteome</keyword>
<organism evidence="1 2">
    <name type="scientific">Azospirillum isscasi</name>
    <dbReference type="NCBI Taxonomy" id="3053926"/>
    <lineage>
        <taxon>Bacteria</taxon>
        <taxon>Pseudomonadati</taxon>
        <taxon>Pseudomonadota</taxon>
        <taxon>Alphaproteobacteria</taxon>
        <taxon>Rhodospirillales</taxon>
        <taxon>Azospirillaceae</taxon>
        <taxon>Azospirillum</taxon>
    </lineage>
</organism>
<gene>
    <name evidence="1" type="ORF">QSG27_17020</name>
</gene>
<evidence type="ECO:0008006" key="3">
    <source>
        <dbReference type="Google" id="ProtNLM"/>
    </source>
</evidence>
<dbReference type="Proteomes" id="UP001227317">
    <property type="component" value="Unassembled WGS sequence"/>
</dbReference>
<dbReference type="EMBL" id="JAUJFI010000085">
    <property type="protein sequence ID" value="MDQ2104405.1"/>
    <property type="molecule type" value="Genomic_DNA"/>
</dbReference>
<protein>
    <recommendedName>
        <fullName evidence="3">Transglutaminase-like domain-containing protein</fullName>
    </recommendedName>
</protein>
<comment type="caution">
    <text evidence="1">The sequence shown here is derived from an EMBL/GenBank/DDBJ whole genome shotgun (WGS) entry which is preliminary data.</text>
</comment>
<evidence type="ECO:0000313" key="1">
    <source>
        <dbReference type="EMBL" id="MDQ2104405.1"/>
    </source>
</evidence>
<dbReference type="RefSeq" id="WP_306708154.1">
    <property type="nucleotide sequence ID" value="NZ_JAUJFI010000085.1"/>
</dbReference>
<accession>A0ABU0WJK9</accession>
<sequence>MLLAMTAWMRLMLGEAEAAPLPGTSVSSALPPERERIRRAVHGAVTAHPLHRELIHTHRLGGCQYYAFAGAMLLEALGHGRVEVALGRVAFRRSDGDGGARWLGYPAASADVRPPDPAQRRQNAEAFPFHAWIRLSGPGGRCCLVDFDLTNVLREVRLREPRYARGLRHAPPAFWGSATAARRAGLRFEPHRRLTADDLLSGDRRVFEAIAEDARERLTGERPGGA</sequence>
<reference evidence="1 2" key="1">
    <citation type="submission" date="2023-06" db="EMBL/GenBank/DDBJ databases">
        <title>Azospirillum isscasensis sp.nov, a bacterium isolated from rhizosphere soil of rice.</title>
        <authorList>
            <person name="Wang H."/>
        </authorList>
    </citation>
    <scope>NUCLEOTIDE SEQUENCE [LARGE SCALE GENOMIC DNA]</scope>
    <source>
        <strain evidence="1 2">C340-1</strain>
    </source>
</reference>
<proteinExistence type="predicted"/>
<evidence type="ECO:0000313" key="2">
    <source>
        <dbReference type="Proteomes" id="UP001227317"/>
    </source>
</evidence>